<feature type="transmembrane region" description="Helical" evidence="1">
    <location>
        <begin position="6"/>
        <end position="25"/>
    </location>
</feature>
<feature type="transmembrane region" description="Helical" evidence="1">
    <location>
        <begin position="68"/>
        <end position="90"/>
    </location>
</feature>
<keyword evidence="3" id="KW-1185">Reference proteome</keyword>
<keyword evidence="1" id="KW-0812">Transmembrane</keyword>
<dbReference type="AlphaFoldDB" id="A0A517Z8I3"/>
<keyword evidence="1" id="KW-0472">Membrane</keyword>
<dbReference type="Proteomes" id="UP000320496">
    <property type="component" value="Chromosome"/>
</dbReference>
<evidence type="ECO:0008006" key="4">
    <source>
        <dbReference type="Google" id="ProtNLM"/>
    </source>
</evidence>
<dbReference type="KEGG" id="mri:Mal4_31270"/>
<feature type="transmembrane region" description="Helical" evidence="1">
    <location>
        <begin position="102"/>
        <end position="121"/>
    </location>
</feature>
<dbReference type="EMBL" id="CP036275">
    <property type="protein sequence ID" value="QDU38797.1"/>
    <property type="molecule type" value="Genomic_DNA"/>
</dbReference>
<protein>
    <recommendedName>
        <fullName evidence="4">EamA-like transporter family protein</fullName>
    </recommendedName>
</protein>
<evidence type="ECO:0000313" key="3">
    <source>
        <dbReference type="Proteomes" id="UP000320496"/>
    </source>
</evidence>
<gene>
    <name evidence="2" type="ORF">Mal4_31270</name>
</gene>
<organism evidence="2 3">
    <name type="scientific">Maioricimonas rarisocia</name>
    <dbReference type="NCBI Taxonomy" id="2528026"/>
    <lineage>
        <taxon>Bacteria</taxon>
        <taxon>Pseudomonadati</taxon>
        <taxon>Planctomycetota</taxon>
        <taxon>Planctomycetia</taxon>
        <taxon>Planctomycetales</taxon>
        <taxon>Planctomycetaceae</taxon>
        <taxon>Maioricimonas</taxon>
    </lineage>
</organism>
<evidence type="ECO:0000256" key="1">
    <source>
        <dbReference type="SAM" id="Phobius"/>
    </source>
</evidence>
<sequence>MTTKQIALLLGGVLPALLLGVSGIFQKLSTSDGSGTGPFLIVVGGTTAVVGGLFLLNEPETGFNLRSSLYAGLFGLVWAISMGLIAIALGRFDAQISQLVPLYNMNTLVAVGLGLVLLAEWRSVNSLQILLASLLIIAGGILAARA</sequence>
<name>A0A517Z8I3_9PLAN</name>
<feature type="transmembrane region" description="Helical" evidence="1">
    <location>
        <begin position="37"/>
        <end position="56"/>
    </location>
</feature>
<accession>A0A517Z8I3</accession>
<dbReference type="RefSeq" id="WP_145370047.1">
    <property type="nucleotide sequence ID" value="NZ_CP036275.1"/>
</dbReference>
<feature type="transmembrane region" description="Helical" evidence="1">
    <location>
        <begin position="127"/>
        <end position="144"/>
    </location>
</feature>
<dbReference type="OrthoDB" id="290915at2"/>
<proteinExistence type="predicted"/>
<evidence type="ECO:0000313" key="2">
    <source>
        <dbReference type="EMBL" id="QDU38797.1"/>
    </source>
</evidence>
<reference evidence="2 3" key="1">
    <citation type="submission" date="2019-02" db="EMBL/GenBank/DDBJ databases">
        <title>Deep-cultivation of Planctomycetes and their phenomic and genomic characterization uncovers novel biology.</title>
        <authorList>
            <person name="Wiegand S."/>
            <person name="Jogler M."/>
            <person name="Boedeker C."/>
            <person name="Pinto D."/>
            <person name="Vollmers J."/>
            <person name="Rivas-Marin E."/>
            <person name="Kohn T."/>
            <person name="Peeters S.H."/>
            <person name="Heuer A."/>
            <person name="Rast P."/>
            <person name="Oberbeckmann S."/>
            <person name="Bunk B."/>
            <person name="Jeske O."/>
            <person name="Meyerdierks A."/>
            <person name="Storesund J.E."/>
            <person name="Kallscheuer N."/>
            <person name="Luecker S."/>
            <person name="Lage O.M."/>
            <person name="Pohl T."/>
            <person name="Merkel B.J."/>
            <person name="Hornburger P."/>
            <person name="Mueller R.-W."/>
            <person name="Bruemmer F."/>
            <person name="Labrenz M."/>
            <person name="Spormann A.M."/>
            <person name="Op den Camp H."/>
            <person name="Overmann J."/>
            <person name="Amann R."/>
            <person name="Jetten M.S.M."/>
            <person name="Mascher T."/>
            <person name="Medema M.H."/>
            <person name="Devos D.P."/>
            <person name="Kaster A.-K."/>
            <person name="Ovreas L."/>
            <person name="Rohde M."/>
            <person name="Galperin M.Y."/>
            <person name="Jogler C."/>
        </authorList>
    </citation>
    <scope>NUCLEOTIDE SEQUENCE [LARGE SCALE GENOMIC DNA]</scope>
    <source>
        <strain evidence="2 3">Mal4</strain>
    </source>
</reference>
<keyword evidence="1" id="KW-1133">Transmembrane helix</keyword>